<evidence type="ECO:0000313" key="1">
    <source>
        <dbReference type="EMBL" id="QTA92551.1"/>
    </source>
</evidence>
<name>A0A975BVK3_9BACT</name>
<evidence type="ECO:0000313" key="2">
    <source>
        <dbReference type="Proteomes" id="UP000663722"/>
    </source>
</evidence>
<proteinExistence type="predicted"/>
<dbReference type="EMBL" id="CP061800">
    <property type="protein sequence ID" value="QTA92551.1"/>
    <property type="molecule type" value="Genomic_DNA"/>
</dbReference>
<protein>
    <submittedName>
        <fullName evidence="1">Uncharacterized protein</fullName>
    </submittedName>
</protein>
<reference evidence="1" key="1">
    <citation type="journal article" date="2021" name="Microb. Physiol.">
        <title>Proteogenomic Insights into the Physiology of Marine, Sulfate-Reducing, Filamentous Desulfonema limicola and Desulfonema magnum.</title>
        <authorList>
            <person name="Schnaars V."/>
            <person name="Wohlbrand L."/>
            <person name="Scheve S."/>
            <person name="Hinrichs C."/>
            <person name="Reinhardt R."/>
            <person name="Rabus R."/>
        </authorList>
    </citation>
    <scope>NUCLEOTIDE SEQUENCE</scope>
    <source>
        <strain evidence="1">4be13</strain>
    </source>
</reference>
<dbReference type="AlphaFoldDB" id="A0A975BVK3"/>
<dbReference type="Proteomes" id="UP000663722">
    <property type="component" value="Chromosome"/>
</dbReference>
<sequence>MSDPKSAVPNLQFGRRLRKQNITSESGCLFLIMSVLTNEGL</sequence>
<gene>
    <name evidence="1" type="ORF">dnm_086340</name>
</gene>
<dbReference type="KEGG" id="dmm:dnm_086340"/>
<keyword evidence="2" id="KW-1185">Reference proteome</keyword>
<organism evidence="1 2">
    <name type="scientific">Desulfonema magnum</name>
    <dbReference type="NCBI Taxonomy" id="45655"/>
    <lineage>
        <taxon>Bacteria</taxon>
        <taxon>Pseudomonadati</taxon>
        <taxon>Thermodesulfobacteriota</taxon>
        <taxon>Desulfobacteria</taxon>
        <taxon>Desulfobacterales</taxon>
        <taxon>Desulfococcaceae</taxon>
        <taxon>Desulfonema</taxon>
    </lineage>
</organism>
<accession>A0A975BVK3</accession>